<evidence type="ECO:0000313" key="6">
    <source>
        <dbReference type="Proteomes" id="UP000487268"/>
    </source>
</evidence>
<dbReference type="InterPro" id="IPR028978">
    <property type="entry name" value="Chorismate_lyase_/UTRA_dom_sf"/>
</dbReference>
<evidence type="ECO:0000256" key="1">
    <source>
        <dbReference type="ARBA" id="ARBA00023015"/>
    </source>
</evidence>
<dbReference type="InterPro" id="IPR011663">
    <property type="entry name" value="UTRA"/>
</dbReference>
<evidence type="ECO:0000259" key="4">
    <source>
        <dbReference type="PROSITE" id="PS50949"/>
    </source>
</evidence>
<name>A0A7K0C8Z0_9ACTN</name>
<dbReference type="SMART" id="SM00345">
    <property type="entry name" value="HTH_GNTR"/>
    <property type="match status" value="1"/>
</dbReference>
<dbReference type="Proteomes" id="UP000487268">
    <property type="component" value="Unassembled WGS sequence"/>
</dbReference>
<dbReference type="AlphaFoldDB" id="A0A7K0C8Z0"/>
<organism evidence="5 6">
    <name type="scientific">Actinomadura macrotermitis</name>
    <dbReference type="NCBI Taxonomy" id="2585200"/>
    <lineage>
        <taxon>Bacteria</taxon>
        <taxon>Bacillati</taxon>
        <taxon>Actinomycetota</taxon>
        <taxon>Actinomycetes</taxon>
        <taxon>Streptosporangiales</taxon>
        <taxon>Thermomonosporaceae</taxon>
        <taxon>Actinomadura</taxon>
    </lineage>
</organism>
<dbReference type="InterPro" id="IPR036388">
    <property type="entry name" value="WH-like_DNA-bd_sf"/>
</dbReference>
<dbReference type="PRINTS" id="PR00035">
    <property type="entry name" value="HTHGNTR"/>
</dbReference>
<dbReference type="PANTHER" id="PTHR44846">
    <property type="entry name" value="MANNOSYL-D-GLYCERATE TRANSPORT/METABOLISM SYSTEM REPRESSOR MNGR-RELATED"/>
    <property type="match status" value="1"/>
</dbReference>
<accession>A0A7K0C8Z0</accession>
<dbReference type="GO" id="GO:0003700">
    <property type="term" value="F:DNA-binding transcription factor activity"/>
    <property type="evidence" value="ECO:0007669"/>
    <property type="project" value="InterPro"/>
</dbReference>
<dbReference type="InterPro" id="IPR050679">
    <property type="entry name" value="Bact_HTH_transcr_reg"/>
</dbReference>
<reference evidence="5 6" key="1">
    <citation type="submission" date="2019-10" db="EMBL/GenBank/DDBJ databases">
        <title>Actinomadura rubteroloni sp. nov. and Actinomadura macrotermitis sp. nov., isolated from the gut of fungus growing-termite Macrotermes natalensis.</title>
        <authorList>
            <person name="Benndorf R."/>
            <person name="Martin K."/>
            <person name="Kuefner M."/>
            <person name="De Beer W."/>
            <person name="Kaster A.-K."/>
            <person name="Vollmers J."/>
            <person name="Poulsen M."/>
            <person name="Beemelmanns C."/>
        </authorList>
    </citation>
    <scope>NUCLEOTIDE SEQUENCE [LARGE SCALE GENOMIC DNA]</scope>
    <source>
        <strain evidence="5 6">RB68</strain>
    </source>
</reference>
<dbReference type="OrthoDB" id="3214900at2"/>
<proteinExistence type="predicted"/>
<dbReference type="GO" id="GO:0003677">
    <property type="term" value="F:DNA binding"/>
    <property type="evidence" value="ECO:0007669"/>
    <property type="project" value="UniProtKB-KW"/>
</dbReference>
<dbReference type="InterPro" id="IPR000524">
    <property type="entry name" value="Tscrpt_reg_HTH_GntR"/>
</dbReference>
<dbReference type="EMBL" id="WEGH01000009">
    <property type="protein sequence ID" value="MQY09878.1"/>
    <property type="molecule type" value="Genomic_DNA"/>
</dbReference>
<dbReference type="PROSITE" id="PS50949">
    <property type="entry name" value="HTH_GNTR"/>
    <property type="match status" value="1"/>
</dbReference>
<evidence type="ECO:0000313" key="5">
    <source>
        <dbReference type="EMBL" id="MQY09878.1"/>
    </source>
</evidence>
<keyword evidence="3" id="KW-0804">Transcription</keyword>
<dbReference type="SUPFAM" id="SSF64288">
    <property type="entry name" value="Chorismate lyase-like"/>
    <property type="match status" value="1"/>
</dbReference>
<protein>
    <submittedName>
        <fullName evidence="5">Putative HTH-type transcriptional regulator YurK</fullName>
    </submittedName>
</protein>
<evidence type="ECO:0000256" key="3">
    <source>
        <dbReference type="ARBA" id="ARBA00023163"/>
    </source>
</evidence>
<dbReference type="Pfam" id="PF07702">
    <property type="entry name" value="UTRA"/>
    <property type="match status" value="1"/>
</dbReference>
<gene>
    <name evidence="5" type="primary">yurK_2</name>
    <name evidence="5" type="ORF">ACRB68_80080</name>
</gene>
<dbReference type="SUPFAM" id="SSF46785">
    <property type="entry name" value="Winged helix' DNA-binding domain"/>
    <property type="match status" value="1"/>
</dbReference>
<keyword evidence="6" id="KW-1185">Reference proteome</keyword>
<dbReference type="Pfam" id="PF00392">
    <property type="entry name" value="GntR"/>
    <property type="match status" value="1"/>
</dbReference>
<keyword evidence="1" id="KW-0805">Transcription regulation</keyword>
<dbReference type="GO" id="GO:0045892">
    <property type="term" value="P:negative regulation of DNA-templated transcription"/>
    <property type="evidence" value="ECO:0007669"/>
    <property type="project" value="TreeGrafter"/>
</dbReference>
<sequence length="252" mass="28125">MGITPARGQYRKLAELLREAIERGDYPRGSALPSEERLSEQYSLSRPVVNRALAILRANGLVRVERGRGTFVNDIPRINRNAVERQKRIARETGRGAFDAELTQMGLTPRSEPFHVGPAPIPAPAAEILGVETDTEVFARRRHMFANDVPVQLASSYVPNDLAERADLTGDTGAGGLYSRLADIGHGPERFRERVTVRPANEDEVAFLRGELDQPVYEVIRTAFDGEGRPVEVNILIMPVHQWSLTYEWDAE</sequence>
<comment type="caution">
    <text evidence="5">The sequence shown here is derived from an EMBL/GenBank/DDBJ whole genome shotgun (WGS) entry which is preliminary data.</text>
</comment>
<keyword evidence="2" id="KW-0238">DNA-binding</keyword>
<dbReference type="PANTHER" id="PTHR44846:SF17">
    <property type="entry name" value="GNTR-FAMILY TRANSCRIPTIONAL REGULATOR"/>
    <property type="match status" value="1"/>
</dbReference>
<dbReference type="SMART" id="SM00866">
    <property type="entry name" value="UTRA"/>
    <property type="match status" value="1"/>
</dbReference>
<evidence type="ECO:0000256" key="2">
    <source>
        <dbReference type="ARBA" id="ARBA00023125"/>
    </source>
</evidence>
<dbReference type="Gene3D" id="3.40.1410.10">
    <property type="entry name" value="Chorismate lyase-like"/>
    <property type="match status" value="1"/>
</dbReference>
<dbReference type="CDD" id="cd07377">
    <property type="entry name" value="WHTH_GntR"/>
    <property type="match status" value="1"/>
</dbReference>
<dbReference type="Gene3D" id="1.10.10.10">
    <property type="entry name" value="Winged helix-like DNA-binding domain superfamily/Winged helix DNA-binding domain"/>
    <property type="match status" value="1"/>
</dbReference>
<dbReference type="InterPro" id="IPR036390">
    <property type="entry name" value="WH_DNA-bd_sf"/>
</dbReference>
<feature type="domain" description="HTH gntR-type" evidence="4">
    <location>
        <begin position="7"/>
        <end position="75"/>
    </location>
</feature>